<accession>A0ABT6M9W5</accession>
<comment type="caution">
    <text evidence="7">The sequence shown here is derived from an EMBL/GenBank/DDBJ whole genome shotgun (WGS) entry which is preliminary data.</text>
</comment>
<evidence type="ECO:0000256" key="1">
    <source>
        <dbReference type="ARBA" id="ARBA00023015"/>
    </source>
</evidence>
<evidence type="ECO:0000256" key="5">
    <source>
        <dbReference type="SAM" id="Phobius"/>
    </source>
</evidence>
<dbReference type="Gene3D" id="1.10.357.10">
    <property type="entry name" value="Tetracycline Repressor, domain 2"/>
    <property type="match status" value="1"/>
</dbReference>
<keyword evidence="2 4" id="KW-0238">DNA-binding</keyword>
<keyword evidence="5" id="KW-0812">Transmembrane</keyword>
<evidence type="ECO:0000256" key="3">
    <source>
        <dbReference type="ARBA" id="ARBA00023163"/>
    </source>
</evidence>
<dbReference type="EMBL" id="JARXVC010000005">
    <property type="protein sequence ID" value="MDH6281097.1"/>
    <property type="molecule type" value="Genomic_DNA"/>
</dbReference>
<keyword evidence="1" id="KW-0805">Transcription regulation</keyword>
<dbReference type="PRINTS" id="PR00455">
    <property type="entry name" value="HTHTETR"/>
</dbReference>
<gene>
    <name evidence="7" type="ORF">M2280_002317</name>
</gene>
<keyword evidence="5" id="KW-0472">Membrane</keyword>
<evidence type="ECO:0000256" key="2">
    <source>
        <dbReference type="ARBA" id="ARBA00023125"/>
    </source>
</evidence>
<evidence type="ECO:0000313" key="8">
    <source>
        <dbReference type="Proteomes" id="UP001160334"/>
    </source>
</evidence>
<organism evidence="7 8">
    <name type="scientific">Prescottella agglutinans</name>
    <dbReference type="NCBI Taxonomy" id="1644129"/>
    <lineage>
        <taxon>Bacteria</taxon>
        <taxon>Bacillati</taxon>
        <taxon>Actinomycetota</taxon>
        <taxon>Actinomycetes</taxon>
        <taxon>Mycobacteriales</taxon>
        <taxon>Nocardiaceae</taxon>
        <taxon>Prescottella</taxon>
    </lineage>
</organism>
<keyword evidence="5" id="KW-1133">Transmembrane helix</keyword>
<dbReference type="InterPro" id="IPR023772">
    <property type="entry name" value="DNA-bd_HTH_TetR-type_CS"/>
</dbReference>
<feature type="domain" description="HTH tetR-type" evidence="6">
    <location>
        <begin position="36"/>
        <end position="96"/>
    </location>
</feature>
<keyword evidence="3" id="KW-0804">Transcription</keyword>
<dbReference type="PANTHER" id="PTHR30055">
    <property type="entry name" value="HTH-TYPE TRANSCRIPTIONAL REGULATOR RUTR"/>
    <property type="match status" value="1"/>
</dbReference>
<dbReference type="PROSITE" id="PS01081">
    <property type="entry name" value="HTH_TETR_1"/>
    <property type="match status" value="1"/>
</dbReference>
<protein>
    <submittedName>
        <fullName evidence="7">AcrR family transcriptional regulator</fullName>
    </submittedName>
</protein>
<dbReference type="Pfam" id="PF17754">
    <property type="entry name" value="TetR_C_14"/>
    <property type="match status" value="1"/>
</dbReference>
<dbReference type="PROSITE" id="PS50977">
    <property type="entry name" value="HTH_TETR_2"/>
    <property type="match status" value="1"/>
</dbReference>
<feature type="transmembrane region" description="Helical" evidence="5">
    <location>
        <begin position="12"/>
        <end position="34"/>
    </location>
</feature>
<name>A0ABT6M9W5_9NOCA</name>
<dbReference type="SUPFAM" id="SSF46689">
    <property type="entry name" value="Homeodomain-like"/>
    <property type="match status" value="1"/>
</dbReference>
<sequence>MSAYTAGQSMSVTVISVLVTSVTVITTLVGMGRWEPDAHGRLIRAALELYAERGFEQTTVADIAQRASVTERTFFRYFTDKREVLFDGSTALQELVVGAIASAPASVAPVDAVAAAMEGAASLLQERREFARQRAAVIASNPSLQERELLKLARLGAAAAGELRRRGVPPSTATLAAESGVTVFRVAFEQWIGDPRSGDFARCIRDALDQLKALTAGS</sequence>
<dbReference type="Proteomes" id="UP001160334">
    <property type="component" value="Unassembled WGS sequence"/>
</dbReference>
<dbReference type="InterPro" id="IPR001647">
    <property type="entry name" value="HTH_TetR"/>
</dbReference>
<dbReference type="Pfam" id="PF00440">
    <property type="entry name" value="TetR_N"/>
    <property type="match status" value="1"/>
</dbReference>
<keyword evidence="8" id="KW-1185">Reference proteome</keyword>
<evidence type="ECO:0000259" key="6">
    <source>
        <dbReference type="PROSITE" id="PS50977"/>
    </source>
</evidence>
<dbReference type="InterPro" id="IPR009057">
    <property type="entry name" value="Homeodomain-like_sf"/>
</dbReference>
<dbReference type="PANTHER" id="PTHR30055:SF238">
    <property type="entry name" value="MYCOFACTOCIN BIOSYNTHESIS TRANSCRIPTIONAL REGULATOR MFTR-RELATED"/>
    <property type="match status" value="1"/>
</dbReference>
<evidence type="ECO:0000313" key="7">
    <source>
        <dbReference type="EMBL" id="MDH6281097.1"/>
    </source>
</evidence>
<dbReference type="InterPro" id="IPR041347">
    <property type="entry name" value="MftR_C"/>
</dbReference>
<reference evidence="7 8" key="1">
    <citation type="submission" date="2023-04" db="EMBL/GenBank/DDBJ databases">
        <title>Forest soil microbial communities from Buena Vista Peninsula, Colon Province, Panama.</title>
        <authorList>
            <person name="Bouskill N."/>
        </authorList>
    </citation>
    <scope>NUCLEOTIDE SEQUENCE [LARGE SCALE GENOMIC DNA]</scope>
    <source>
        <strain evidence="7 8">CFH S0262</strain>
    </source>
</reference>
<dbReference type="InterPro" id="IPR050109">
    <property type="entry name" value="HTH-type_TetR-like_transc_reg"/>
</dbReference>
<proteinExistence type="predicted"/>
<evidence type="ECO:0000256" key="4">
    <source>
        <dbReference type="PROSITE-ProRule" id="PRU00335"/>
    </source>
</evidence>
<feature type="DNA-binding region" description="H-T-H motif" evidence="4">
    <location>
        <begin position="59"/>
        <end position="78"/>
    </location>
</feature>